<organism evidence="2 3">
    <name type="scientific">Lojkania enalia</name>
    <dbReference type="NCBI Taxonomy" id="147567"/>
    <lineage>
        <taxon>Eukaryota</taxon>
        <taxon>Fungi</taxon>
        <taxon>Dikarya</taxon>
        <taxon>Ascomycota</taxon>
        <taxon>Pezizomycotina</taxon>
        <taxon>Dothideomycetes</taxon>
        <taxon>Pleosporomycetidae</taxon>
        <taxon>Pleosporales</taxon>
        <taxon>Pleosporales incertae sedis</taxon>
        <taxon>Lojkania</taxon>
    </lineage>
</organism>
<evidence type="ECO:0000313" key="2">
    <source>
        <dbReference type="EMBL" id="KAF2258477.1"/>
    </source>
</evidence>
<evidence type="ECO:0000256" key="1">
    <source>
        <dbReference type="SAM" id="MobiDB-lite"/>
    </source>
</evidence>
<proteinExistence type="predicted"/>
<dbReference type="OrthoDB" id="3163292at2759"/>
<protein>
    <recommendedName>
        <fullName evidence="4">Zn(2)-C6 fungal-type domain-containing protein</fullName>
    </recommendedName>
</protein>
<name>A0A9P4MXP8_9PLEO</name>
<dbReference type="Proteomes" id="UP000800093">
    <property type="component" value="Unassembled WGS sequence"/>
</dbReference>
<comment type="caution">
    <text evidence="2">The sequence shown here is derived from an EMBL/GenBank/DDBJ whole genome shotgun (WGS) entry which is preliminary data.</text>
</comment>
<reference evidence="3" key="1">
    <citation type="journal article" date="2020" name="Stud. Mycol.">
        <title>101 Dothideomycetes genomes: A test case for predicting lifestyles and emergence of pathogens.</title>
        <authorList>
            <person name="Haridas S."/>
            <person name="Albert R."/>
            <person name="Binder M."/>
            <person name="Bloem J."/>
            <person name="LaButti K."/>
            <person name="Salamov A."/>
            <person name="Andreopoulos B."/>
            <person name="Baker S."/>
            <person name="Barry K."/>
            <person name="Bills G."/>
            <person name="Bluhm B."/>
            <person name="Cannon C."/>
            <person name="Castanera R."/>
            <person name="Culley D."/>
            <person name="Daum C."/>
            <person name="Ezra D."/>
            <person name="Gonzalez J."/>
            <person name="Henrissat B."/>
            <person name="Kuo A."/>
            <person name="Liang C."/>
            <person name="Lipzen A."/>
            <person name="Lutzoni F."/>
            <person name="Magnuson J."/>
            <person name="Mondo S."/>
            <person name="Nolan M."/>
            <person name="Ohm R."/>
            <person name="Pangilinan J."/>
            <person name="Park H.-J."/>
            <person name="Ramirez L."/>
            <person name="Alfaro M."/>
            <person name="Sun H."/>
            <person name="Tritt A."/>
            <person name="Yoshinaga Y."/>
            <person name="Zwiers L.-H."/>
            <person name="Turgeon B."/>
            <person name="Goodwin S."/>
            <person name="Spatafora J."/>
            <person name="Crous P."/>
            <person name="Grigoriev I."/>
        </authorList>
    </citation>
    <scope>NUCLEOTIDE SEQUENCE [LARGE SCALE GENOMIC DNA]</scope>
    <source>
        <strain evidence="3">CBS 304.66</strain>
    </source>
</reference>
<feature type="region of interest" description="Disordered" evidence="1">
    <location>
        <begin position="147"/>
        <end position="166"/>
    </location>
</feature>
<keyword evidence="3" id="KW-1185">Reference proteome</keyword>
<dbReference type="EMBL" id="ML986760">
    <property type="protein sequence ID" value="KAF2258477.1"/>
    <property type="molecule type" value="Genomic_DNA"/>
</dbReference>
<accession>A0A9P4MXP8</accession>
<evidence type="ECO:0000313" key="3">
    <source>
        <dbReference type="Proteomes" id="UP000800093"/>
    </source>
</evidence>
<sequence>MADIEEPLEDHGVRGMQEKEKCYMRESRPPCAQCKKRNLSCMVTRSLQMLLEGDTLVPVIEEGVNWSRQASEFEGSAEEPMKIVVDSDSGQAAASASCISQTVPSQPPVFQDIISRGIIIPTKPKFSSVQRLARPLPILYPKRLQHKTTGHNSKGLTPPLNRNMYR</sequence>
<dbReference type="AlphaFoldDB" id="A0A9P4MXP8"/>
<evidence type="ECO:0008006" key="4">
    <source>
        <dbReference type="Google" id="ProtNLM"/>
    </source>
</evidence>
<gene>
    <name evidence="2" type="ORF">CC78DRAFT_587069</name>
</gene>